<keyword evidence="2" id="KW-1185">Reference proteome</keyword>
<dbReference type="Proteomes" id="UP000828390">
    <property type="component" value="Unassembled WGS sequence"/>
</dbReference>
<reference evidence="1" key="1">
    <citation type="journal article" date="2019" name="bioRxiv">
        <title>The Genome of the Zebra Mussel, Dreissena polymorpha: A Resource for Invasive Species Research.</title>
        <authorList>
            <person name="McCartney M.A."/>
            <person name="Auch B."/>
            <person name="Kono T."/>
            <person name="Mallez S."/>
            <person name="Zhang Y."/>
            <person name="Obille A."/>
            <person name="Becker A."/>
            <person name="Abrahante J.E."/>
            <person name="Garbe J."/>
            <person name="Badalamenti J.P."/>
            <person name="Herman A."/>
            <person name="Mangelson H."/>
            <person name="Liachko I."/>
            <person name="Sullivan S."/>
            <person name="Sone E.D."/>
            <person name="Koren S."/>
            <person name="Silverstein K.A.T."/>
            <person name="Beckman K.B."/>
            <person name="Gohl D.M."/>
        </authorList>
    </citation>
    <scope>NUCLEOTIDE SEQUENCE</scope>
    <source>
        <strain evidence="1">Duluth1</strain>
        <tissue evidence="1">Whole animal</tissue>
    </source>
</reference>
<sequence>MRAGWRAGGLAGWRAGWRAGGRAEQAWESYPDETPPVMRLKVISEKKDTAAPAAMLNFVINTTYHLQRKWSLRQAHHRLVLT</sequence>
<name>A0A9D4KB19_DREPO</name>
<proteinExistence type="predicted"/>
<dbReference type="AlphaFoldDB" id="A0A9D4KB19"/>
<protein>
    <submittedName>
        <fullName evidence="1">Uncharacterized protein</fullName>
    </submittedName>
</protein>
<reference evidence="1" key="2">
    <citation type="submission" date="2020-11" db="EMBL/GenBank/DDBJ databases">
        <authorList>
            <person name="McCartney M.A."/>
            <person name="Auch B."/>
            <person name="Kono T."/>
            <person name="Mallez S."/>
            <person name="Becker A."/>
            <person name="Gohl D.M."/>
            <person name="Silverstein K.A.T."/>
            <person name="Koren S."/>
            <person name="Bechman K.B."/>
            <person name="Herman A."/>
            <person name="Abrahante J.E."/>
            <person name="Garbe J."/>
        </authorList>
    </citation>
    <scope>NUCLEOTIDE SEQUENCE</scope>
    <source>
        <strain evidence="1">Duluth1</strain>
        <tissue evidence="1">Whole animal</tissue>
    </source>
</reference>
<organism evidence="1 2">
    <name type="scientific">Dreissena polymorpha</name>
    <name type="common">Zebra mussel</name>
    <name type="synonym">Mytilus polymorpha</name>
    <dbReference type="NCBI Taxonomy" id="45954"/>
    <lineage>
        <taxon>Eukaryota</taxon>
        <taxon>Metazoa</taxon>
        <taxon>Spiralia</taxon>
        <taxon>Lophotrochozoa</taxon>
        <taxon>Mollusca</taxon>
        <taxon>Bivalvia</taxon>
        <taxon>Autobranchia</taxon>
        <taxon>Heteroconchia</taxon>
        <taxon>Euheterodonta</taxon>
        <taxon>Imparidentia</taxon>
        <taxon>Neoheterodontei</taxon>
        <taxon>Myida</taxon>
        <taxon>Dreissenoidea</taxon>
        <taxon>Dreissenidae</taxon>
        <taxon>Dreissena</taxon>
    </lineage>
</organism>
<accession>A0A9D4KB19</accession>
<comment type="caution">
    <text evidence="1">The sequence shown here is derived from an EMBL/GenBank/DDBJ whole genome shotgun (WGS) entry which is preliminary data.</text>
</comment>
<gene>
    <name evidence="1" type="ORF">DPMN_109579</name>
</gene>
<dbReference type="EMBL" id="JAIWYP010000004">
    <property type="protein sequence ID" value="KAH3836209.1"/>
    <property type="molecule type" value="Genomic_DNA"/>
</dbReference>
<evidence type="ECO:0000313" key="2">
    <source>
        <dbReference type="Proteomes" id="UP000828390"/>
    </source>
</evidence>
<evidence type="ECO:0000313" key="1">
    <source>
        <dbReference type="EMBL" id="KAH3836209.1"/>
    </source>
</evidence>